<sequence>MLLHRRPNTPVGGFEMKKLTFTAVAAMAASVVFGDAAIAQQRSTDVPQEFPPASYQGRQYVDSRGCVYIRAGVDGAVSWVPRVNRARQTLCGQTPTLGAQATRTAAPEARGAEQITIDNAPTPAPQPARTAAPAPQPQPQPQRVVRQAPPPEPQATKPAPRIVRTAPAPAPTPAPQRVVRQAAPAATAAAPTTDGSRCQGASAISQQYIGNNRGLAVRCGPQAASPVTVIRRGEAPTGKNVYIREGYDEGNLRMAPETPRGPGPTIVPDQVFATLSAEQETIVPAGYERAWDDDRLNPRRAFQTPDGYYATQQVWTNTVPRRLVATADRHRVKDPIIVIPQ</sequence>
<dbReference type="Proteomes" id="UP000243106">
    <property type="component" value="Unassembled WGS sequence"/>
</dbReference>
<protein>
    <submittedName>
        <fullName evidence="2">Uncharacterized protein</fullName>
    </submittedName>
</protein>
<dbReference type="EMBL" id="FOXV01000002">
    <property type="protein sequence ID" value="SFQ18826.1"/>
    <property type="molecule type" value="Genomic_DNA"/>
</dbReference>
<gene>
    <name evidence="2" type="ORF">SAMN05421853_102335</name>
</gene>
<dbReference type="AlphaFoldDB" id="A0A1I5WHC7"/>
<name>A0A1I5WHC7_9RHOB</name>
<reference evidence="3" key="1">
    <citation type="submission" date="2016-10" db="EMBL/GenBank/DDBJ databases">
        <authorList>
            <person name="Varghese N."/>
            <person name="Submissions S."/>
        </authorList>
    </citation>
    <scope>NUCLEOTIDE SEQUENCE [LARGE SCALE GENOMIC DNA]</scope>
    <source>
        <strain evidence="3">JCM 10271</strain>
    </source>
</reference>
<dbReference type="STRING" id="93684.SAMN05421853_102335"/>
<feature type="region of interest" description="Disordered" evidence="1">
    <location>
        <begin position="94"/>
        <end position="198"/>
    </location>
</feature>
<feature type="compositionally biased region" description="Low complexity" evidence="1">
    <location>
        <begin position="154"/>
        <end position="167"/>
    </location>
</feature>
<evidence type="ECO:0000313" key="2">
    <source>
        <dbReference type="EMBL" id="SFQ18826.1"/>
    </source>
</evidence>
<evidence type="ECO:0000256" key="1">
    <source>
        <dbReference type="SAM" id="MobiDB-lite"/>
    </source>
</evidence>
<organism evidence="2 3">
    <name type="scientific">Roseivivax halotolerans</name>
    <dbReference type="NCBI Taxonomy" id="93684"/>
    <lineage>
        <taxon>Bacteria</taxon>
        <taxon>Pseudomonadati</taxon>
        <taxon>Pseudomonadota</taxon>
        <taxon>Alphaproteobacteria</taxon>
        <taxon>Rhodobacterales</taxon>
        <taxon>Roseobacteraceae</taxon>
        <taxon>Roseivivax</taxon>
    </lineage>
</organism>
<feature type="compositionally biased region" description="Polar residues" evidence="1">
    <location>
        <begin position="94"/>
        <end position="103"/>
    </location>
</feature>
<proteinExistence type="predicted"/>
<keyword evidence="3" id="KW-1185">Reference proteome</keyword>
<accession>A0A1I5WHC7</accession>
<feature type="compositionally biased region" description="Low complexity" evidence="1">
    <location>
        <begin position="175"/>
        <end position="192"/>
    </location>
</feature>
<evidence type="ECO:0000313" key="3">
    <source>
        <dbReference type="Proteomes" id="UP000243106"/>
    </source>
</evidence>